<dbReference type="GO" id="GO:0008381">
    <property type="term" value="F:mechanosensitive monoatomic ion channel activity"/>
    <property type="evidence" value="ECO:0007669"/>
    <property type="project" value="InterPro"/>
</dbReference>
<evidence type="ECO:0000313" key="8">
    <source>
        <dbReference type="Proteomes" id="UP001142175"/>
    </source>
</evidence>
<organism evidence="7 8">
    <name type="scientific">Aquiflexum gelatinilyticum</name>
    <dbReference type="NCBI Taxonomy" id="2961943"/>
    <lineage>
        <taxon>Bacteria</taxon>
        <taxon>Pseudomonadati</taxon>
        <taxon>Bacteroidota</taxon>
        <taxon>Cytophagia</taxon>
        <taxon>Cytophagales</taxon>
        <taxon>Cyclobacteriaceae</taxon>
        <taxon>Aquiflexum</taxon>
    </lineage>
</organism>
<dbReference type="InterPro" id="IPR010920">
    <property type="entry name" value="LSM_dom_sf"/>
</dbReference>
<dbReference type="Gene3D" id="2.30.30.60">
    <property type="match status" value="1"/>
</dbReference>
<dbReference type="SUPFAM" id="SSF50182">
    <property type="entry name" value="Sm-like ribonucleoproteins"/>
    <property type="match status" value="1"/>
</dbReference>
<comment type="caution">
    <text evidence="7">The sequence shown here is derived from an EMBL/GenBank/DDBJ whole genome shotgun (WGS) entry which is preliminary data.</text>
</comment>
<protein>
    <submittedName>
        <fullName evidence="7">Mechanosensitive ion channel family protein</fullName>
    </submittedName>
</protein>
<keyword evidence="3 5" id="KW-1133">Transmembrane helix</keyword>
<keyword evidence="4 5" id="KW-0472">Membrane</keyword>
<name>A0A9X2P4I8_9BACT</name>
<dbReference type="Gene3D" id="1.10.287.1260">
    <property type="match status" value="1"/>
</dbReference>
<gene>
    <name evidence="7" type="ORF">NU887_08920</name>
</gene>
<proteinExistence type="predicted"/>
<evidence type="ECO:0000256" key="1">
    <source>
        <dbReference type="ARBA" id="ARBA00004370"/>
    </source>
</evidence>
<evidence type="ECO:0000256" key="3">
    <source>
        <dbReference type="ARBA" id="ARBA00022989"/>
    </source>
</evidence>
<dbReference type="EMBL" id="JANSUY010000004">
    <property type="protein sequence ID" value="MCR9015157.1"/>
    <property type="molecule type" value="Genomic_DNA"/>
</dbReference>
<accession>A0A9X2P4I8</accession>
<dbReference type="Pfam" id="PF00924">
    <property type="entry name" value="MS_channel_2nd"/>
    <property type="match status" value="1"/>
</dbReference>
<evidence type="ECO:0000256" key="4">
    <source>
        <dbReference type="ARBA" id="ARBA00023136"/>
    </source>
</evidence>
<feature type="transmembrane region" description="Helical" evidence="5">
    <location>
        <begin position="56"/>
        <end position="78"/>
    </location>
</feature>
<dbReference type="InterPro" id="IPR023408">
    <property type="entry name" value="MscS_beta-dom_sf"/>
</dbReference>
<sequence>MEIQKSLLQTIESKKKRVFILKLVIYLLLLLGARLIPEIQDYLSRYPNLNSIHRAMLFLLGGNILISLARLLTARIYLRKSMDEKIHSNFLLGIAWISNILNSVVFVIALMLAFDIRPLEFLTSLTIVAAAIAILTKDYVNNIINGLIIMFTDQFSLGDTIKIGENTGVIEDITLLNVVIKKDDGYKTIIPNNLVLGVQVTNLSRLDHRKIDFHMELPYHLKFNLAGIESNLLAGFGKRIKEKEVANIKVELVAIQKEVYTIKVSLEAAIHQENEIKSELHQHLLDLVNEN</sequence>
<feature type="transmembrane region" description="Helical" evidence="5">
    <location>
        <begin position="20"/>
        <end position="36"/>
    </location>
</feature>
<feature type="transmembrane region" description="Helical" evidence="5">
    <location>
        <begin position="90"/>
        <end position="113"/>
    </location>
</feature>
<reference evidence="7" key="1">
    <citation type="submission" date="2022-08" db="EMBL/GenBank/DDBJ databases">
        <authorList>
            <person name="Zhang D."/>
        </authorList>
    </citation>
    <scope>NUCLEOTIDE SEQUENCE</scope>
    <source>
        <strain evidence="7">XJ19-11</strain>
    </source>
</reference>
<dbReference type="PANTHER" id="PTHR30221">
    <property type="entry name" value="SMALL-CONDUCTANCE MECHANOSENSITIVE CHANNEL"/>
    <property type="match status" value="1"/>
</dbReference>
<feature type="transmembrane region" description="Helical" evidence="5">
    <location>
        <begin position="119"/>
        <end position="140"/>
    </location>
</feature>
<evidence type="ECO:0000256" key="2">
    <source>
        <dbReference type="ARBA" id="ARBA00022692"/>
    </source>
</evidence>
<dbReference type="InterPro" id="IPR006685">
    <property type="entry name" value="MscS_channel_2nd"/>
</dbReference>
<keyword evidence="8" id="KW-1185">Reference proteome</keyword>
<evidence type="ECO:0000259" key="6">
    <source>
        <dbReference type="Pfam" id="PF00924"/>
    </source>
</evidence>
<keyword evidence="2 5" id="KW-0812">Transmembrane</keyword>
<dbReference type="GO" id="GO:0016020">
    <property type="term" value="C:membrane"/>
    <property type="evidence" value="ECO:0007669"/>
    <property type="project" value="UniProtKB-SubCell"/>
</dbReference>
<dbReference type="RefSeq" id="WP_258423014.1">
    <property type="nucleotide sequence ID" value="NZ_JANSUY010000004.1"/>
</dbReference>
<dbReference type="AlphaFoldDB" id="A0A9X2P4I8"/>
<evidence type="ECO:0000256" key="5">
    <source>
        <dbReference type="SAM" id="Phobius"/>
    </source>
</evidence>
<dbReference type="InterPro" id="IPR045275">
    <property type="entry name" value="MscS_archaea/bacteria_type"/>
</dbReference>
<dbReference type="PANTHER" id="PTHR30221:SF1">
    <property type="entry name" value="SMALL-CONDUCTANCE MECHANOSENSITIVE CHANNEL"/>
    <property type="match status" value="1"/>
</dbReference>
<dbReference type="Proteomes" id="UP001142175">
    <property type="component" value="Unassembled WGS sequence"/>
</dbReference>
<evidence type="ECO:0000313" key="7">
    <source>
        <dbReference type="EMBL" id="MCR9015157.1"/>
    </source>
</evidence>
<feature type="domain" description="Mechanosensitive ion channel MscS" evidence="6">
    <location>
        <begin position="138"/>
        <end position="205"/>
    </location>
</feature>
<comment type="subcellular location">
    <subcellularLocation>
        <location evidence="1">Membrane</location>
    </subcellularLocation>
</comment>